<feature type="compositionally biased region" description="Polar residues" evidence="3">
    <location>
        <begin position="37"/>
        <end position="46"/>
    </location>
</feature>
<gene>
    <name evidence="4" type="ORF">JZ751_024728</name>
</gene>
<evidence type="ECO:0000256" key="1">
    <source>
        <dbReference type="ARBA" id="ARBA00022614"/>
    </source>
</evidence>
<dbReference type="InterPro" id="IPR050216">
    <property type="entry name" value="LRR_domain-containing"/>
</dbReference>
<dbReference type="Gene3D" id="3.80.10.10">
    <property type="entry name" value="Ribonuclease Inhibitor"/>
    <property type="match status" value="1"/>
</dbReference>
<dbReference type="GO" id="GO:0005737">
    <property type="term" value="C:cytoplasm"/>
    <property type="evidence" value="ECO:0007669"/>
    <property type="project" value="TreeGrafter"/>
</dbReference>
<evidence type="ECO:0000256" key="2">
    <source>
        <dbReference type="ARBA" id="ARBA00022737"/>
    </source>
</evidence>
<dbReference type="PANTHER" id="PTHR48051:SF1">
    <property type="entry name" value="RAS SUPPRESSOR PROTEIN 1"/>
    <property type="match status" value="1"/>
</dbReference>
<protein>
    <recommendedName>
        <fullName evidence="6">Leucine-rich repeat-containing protein 39</fullName>
    </recommendedName>
</protein>
<accession>A0A8T2PF60</accession>
<dbReference type="InterPro" id="IPR003591">
    <property type="entry name" value="Leu-rich_rpt_typical-subtyp"/>
</dbReference>
<dbReference type="PROSITE" id="PS51450">
    <property type="entry name" value="LRR"/>
    <property type="match status" value="2"/>
</dbReference>
<dbReference type="AlphaFoldDB" id="A0A8T2PF60"/>
<dbReference type="SMART" id="SM00369">
    <property type="entry name" value="LRR_TYP"/>
    <property type="match status" value="4"/>
</dbReference>
<dbReference type="InterPro" id="IPR032675">
    <property type="entry name" value="LRR_dom_sf"/>
</dbReference>
<organism evidence="4 5">
    <name type="scientific">Albula glossodonta</name>
    <name type="common">roundjaw bonefish</name>
    <dbReference type="NCBI Taxonomy" id="121402"/>
    <lineage>
        <taxon>Eukaryota</taxon>
        <taxon>Metazoa</taxon>
        <taxon>Chordata</taxon>
        <taxon>Craniata</taxon>
        <taxon>Vertebrata</taxon>
        <taxon>Euteleostomi</taxon>
        <taxon>Actinopterygii</taxon>
        <taxon>Neopterygii</taxon>
        <taxon>Teleostei</taxon>
        <taxon>Albuliformes</taxon>
        <taxon>Albulidae</taxon>
        <taxon>Albula</taxon>
    </lineage>
</organism>
<reference evidence="4" key="1">
    <citation type="thesis" date="2021" institute="BYU ScholarsArchive" country="Provo, UT, USA">
        <title>Applications of and Algorithms for Genome Assembly and Genomic Analyses with an Emphasis on Marine Teleosts.</title>
        <authorList>
            <person name="Pickett B.D."/>
        </authorList>
    </citation>
    <scope>NUCLEOTIDE SEQUENCE</scope>
    <source>
        <strain evidence="4">HI-2016</strain>
    </source>
</reference>
<keyword evidence="1" id="KW-0433">Leucine-rich repeat</keyword>
<dbReference type="SUPFAM" id="SSF52047">
    <property type="entry name" value="RNI-like"/>
    <property type="match status" value="1"/>
</dbReference>
<evidence type="ECO:0008006" key="6">
    <source>
        <dbReference type="Google" id="ProtNLM"/>
    </source>
</evidence>
<evidence type="ECO:0000313" key="5">
    <source>
        <dbReference type="Proteomes" id="UP000824540"/>
    </source>
</evidence>
<dbReference type="OrthoDB" id="442066at2759"/>
<evidence type="ECO:0000256" key="3">
    <source>
        <dbReference type="SAM" id="MobiDB-lite"/>
    </source>
</evidence>
<keyword evidence="2" id="KW-0677">Repeat</keyword>
<evidence type="ECO:0000313" key="4">
    <source>
        <dbReference type="EMBL" id="KAG9350839.1"/>
    </source>
</evidence>
<dbReference type="InterPro" id="IPR001611">
    <property type="entry name" value="Leu-rich_rpt"/>
</dbReference>
<feature type="region of interest" description="Disordered" evidence="3">
    <location>
        <begin position="1"/>
        <end position="54"/>
    </location>
</feature>
<name>A0A8T2PF60_9TELE</name>
<sequence>MEQTAAGRRRTGSIDAERQQRASGGQRSSKGKELKFQRQSSVTSAVRDTGKRRNSGWIAKKEFAATQNGRISITKTPSANKSLGNAKDLSNLQYCYQPSPQRRFPAEEAQLLIKTIMQNRLRDAEYSADCAALAKELADNVKRAAKGMTAYWGSKNRHCMGRCGTTMTGVAVCCGTVNSIKALWETRIKKSKDDLQKERDLRNKTAVGRIEKEEWKTLPPALGQFPQLQEWQLHRTGLLKIPRFISTFQSLIVLDLSRNSIAEIPKQIGHYNRVSRVPEELGCCESLEKLELAFNRDLDELPSQLSNLKKLYHLDLSMNQFTTIPESVLNLPALEWLDMGGNMLESLPEDIHRMEKVHTMWLQRNELEYLPDNISRMHNLDTLVLSSNKLRDIPALMEGMSNLRFVNFRDNPLTLDVSLPNLGTSEEDEEDDREMFGREFMHTYIQEARKRGYAVLNLYSTQQTPNKLYFNIKCDHRSCARDRTNSLMQPSMLAFLYLLLPVHCVLSITTLSTTSCPLLPVNWVLSSASCQLGLVHCVDLRSLYSCVKNNTSGLTLYSVTK</sequence>
<dbReference type="PANTHER" id="PTHR48051">
    <property type="match status" value="1"/>
</dbReference>
<dbReference type="Proteomes" id="UP000824540">
    <property type="component" value="Unassembled WGS sequence"/>
</dbReference>
<comment type="caution">
    <text evidence="4">The sequence shown here is derived from an EMBL/GenBank/DDBJ whole genome shotgun (WGS) entry which is preliminary data.</text>
</comment>
<dbReference type="Pfam" id="PF13855">
    <property type="entry name" value="LRR_8"/>
    <property type="match status" value="1"/>
</dbReference>
<dbReference type="EMBL" id="JAFBMS010000007">
    <property type="protein sequence ID" value="KAG9350839.1"/>
    <property type="molecule type" value="Genomic_DNA"/>
</dbReference>
<proteinExistence type="predicted"/>
<keyword evidence="5" id="KW-1185">Reference proteome</keyword>